<dbReference type="EMBL" id="BNED01000005">
    <property type="protein sequence ID" value="GHI82161.1"/>
    <property type="molecule type" value="Genomic_DNA"/>
</dbReference>
<name>A0ABQ3TP23_9ACTN</name>
<reference evidence="3" key="1">
    <citation type="submission" date="2023-07" db="EMBL/GenBank/DDBJ databases">
        <title>Whole genome shotgun sequence of Streptomyces spororaveus NBRC 15456.</title>
        <authorList>
            <person name="Komaki H."/>
            <person name="Tamura T."/>
        </authorList>
    </citation>
    <scope>NUCLEOTIDE SEQUENCE [LARGE SCALE GENOMIC DNA]</scope>
    <source>
        <strain evidence="3">NBRC 15456</strain>
    </source>
</reference>
<keyword evidence="1" id="KW-1133">Transmembrane helix</keyword>
<accession>A0ABQ3TP23</accession>
<protein>
    <recommendedName>
        <fullName evidence="4">DUF732 domain-containing protein</fullName>
    </recommendedName>
</protein>
<evidence type="ECO:0000313" key="2">
    <source>
        <dbReference type="EMBL" id="GHI82161.1"/>
    </source>
</evidence>
<comment type="caution">
    <text evidence="2">The sequence shown here is derived from an EMBL/GenBank/DDBJ whole genome shotgun (WGS) entry which is preliminary data.</text>
</comment>
<dbReference type="Proteomes" id="UP000608522">
    <property type="component" value="Unassembled WGS sequence"/>
</dbReference>
<feature type="transmembrane region" description="Helical" evidence="1">
    <location>
        <begin position="12"/>
        <end position="32"/>
    </location>
</feature>
<sequence>MSPTRFASRHKWIYIGAIVLLVGFVVVGLIQYKAVRSTNQSLDKANQLADELAAAGFTRPDPATLARALGEDGGIVCEDPASALKSALWKINLSNGATGPGQRPVIADRRAVQAEALVLKVYCPDQLQRVQDEIDDLKTEQTVRRGNDG</sequence>
<proteinExistence type="predicted"/>
<organism evidence="2 3">
    <name type="scientific">Streptomyces spororaveus</name>
    <dbReference type="NCBI Taxonomy" id="284039"/>
    <lineage>
        <taxon>Bacteria</taxon>
        <taxon>Bacillati</taxon>
        <taxon>Actinomycetota</taxon>
        <taxon>Actinomycetes</taxon>
        <taxon>Kitasatosporales</taxon>
        <taxon>Streptomycetaceae</taxon>
        <taxon>Streptomyces</taxon>
    </lineage>
</organism>
<evidence type="ECO:0000256" key="1">
    <source>
        <dbReference type="SAM" id="Phobius"/>
    </source>
</evidence>
<keyword evidence="1" id="KW-0472">Membrane</keyword>
<gene>
    <name evidence="2" type="ORF">Sspor_77220</name>
</gene>
<keyword evidence="3" id="KW-1185">Reference proteome</keyword>
<keyword evidence="1" id="KW-0812">Transmembrane</keyword>
<evidence type="ECO:0008006" key="4">
    <source>
        <dbReference type="Google" id="ProtNLM"/>
    </source>
</evidence>
<evidence type="ECO:0000313" key="3">
    <source>
        <dbReference type="Proteomes" id="UP000608522"/>
    </source>
</evidence>
<dbReference type="RefSeq" id="WP_202203155.1">
    <property type="nucleotide sequence ID" value="NZ_BAAATO010000017.1"/>
</dbReference>